<dbReference type="Proteomes" id="UP000462212">
    <property type="component" value="Unassembled WGS sequence"/>
</dbReference>
<dbReference type="Pfam" id="PF23489">
    <property type="entry name" value="V-ATPase_su_f"/>
    <property type="match status" value="1"/>
</dbReference>
<dbReference type="GO" id="GO:0016020">
    <property type="term" value="C:membrane"/>
    <property type="evidence" value="ECO:0007669"/>
    <property type="project" value="UniProtKB-SubCell"/>
</dbReference>
<evidence type="ECO:0000256" key="2">
    <source>
        <dbReference type="ARBA" id="ARBA00022692"/>
    </source>
</evidence>
<protein>
    <submittedName>
        <fullName evidence="6">Uncharacterized protein</fullName>
    </submittedName>
</protein>
<evidence type="ECO:0000256" key="5">
    <source>
        <dbReference type="SAM" id="Phobius"/>
    </source>
</evidence>
<keyword evidence="2 5" id="KW-0812">Transmembrane</keyword>
<keyword evidence="7" id="KW-1185">Reference proteome</keyword>
<sequence>MKPVVGVMQAWSWSVSSFSPLLSPPSRNGSGSNKQTSRLMRTRYSIVVSVFAIVILSVIGALFKANNHSMVGTVEDPENGAAVAATVFSAVIVYASETERNREQYIGVRDTAWEGDREAFGVMRYVMDHSRPEWC</sequence>
<feature type="transmembrane region" description="Helical" evidence="5">
    <location>
        <begin position="44"/>
        <end position="63"/>
    </location>
</feature>
<keyword evidence="3 5" id="KW-1133">Transmembrane helix</keyword>
<dbReference type="EMBL" id="QGMJ01000591">
    <property type="protein sequence ID" value="TVY34857.1"/>
    <property type="molecule type" value="Genomic_DNA"/>
</dbReference>
<comment type="caution">
    <text evidence="6">The sequence shown here is derived from an EMBL/GenBank/DDBJ whole genome shotgun (WGS) entry which is preliminary data.</text>
</comment>
<name>A0A8H8RI21_9HELO</name>
<feature type="transmembrane region" description="Helical" evidence="5">
    <location>
        <begin position="79"/>
        <end position="96"/>
    </location>
</feature>
<evidence type="ECO:0000256" key="1">
    <source>
        <dbReference type="ARBA" id="ARBA00004370"/>
    </source>
</evidence>
<evidence type="ECO:0000256" key="3">
    <source>
        <dbReference type="ARBA" id="ARBA00022989"/>
    </source>
</evidence>
<accession>A0A8H8RI21</accession>
<reference evidence="6 7" key="1">
    <citation type="submission" date="2018-05" db="EMBL/GenBank/DDBJ databases">
        <title>Genome sequencing and assembly of the regulated plant pathogen Lachnellula willkommii and related sister species for the development of diagnostic species identification markers.</title>
        <authorList>
            <person name="Giroux E."/>
            <person name="Bilodeau G."/>
        </authorList>
    </citation>
    <scope>NUCLEOTIDE SEQUENCE [LARGE SCALE GENOMIC DNA]</scope>
    <source>
        <strain evidence="6 7">CBS 197.66</strain>
    </source>
</reference>
<dbReference type="OrthoDB" id="67317at2759"/>
<evidence type="ECO:0000313" key="7">
    <source>
        <dbReference type="Proteomes" id="UP000462212"/>
    </source>
</evidence>
<organism evidence="6 7">
    <name type="scientific">Lachnellula subtilissima</name>
    <dbReference type="NCBI Taxonomy" id="602034"/>
    <lineage>
        <taxon>Eukaryota</taxon>
        <taxon>Fungi</taxon>
        <taxon>Dikarya</taxon>
        <taxon>Ascomycota</taxon>
        <taxon>Pezizomycotina</taxon>
        <taxon>Leotiomycetes</taxon>
        <taxon>Helotiales</taxon>
        <taxon>Lachnaceae</taxon>
        <taxon>Lachnellula</taxon>
    </lineage>
</organism>
<comment type="subcellular location">
    <subcellularLocation>
        <location evidence="1">Membrane</location>
    </subcellularLocation>
</comment>
<gene>
    <name evidence="6" type="primary">YPR170W-B</name>
    <name evidence="6" type="ORF">LSUB1_G005409</name>
</gene>
<keyword evidence="4 5" id="KW-0472">Membrane</keyword>
<dbReference type="AlphaFoldDB" id="A0A8H8RI21"/>
<evidence type="ECO:0000256" key="4">
    <source>
        <dbReference type="ARBA" id="ARBA00023136"/>
    </source>
</evidence>
<evidence type="ECO:0000313" key="6">
    <source>
        <dbReference type="EMBL" id="TVY34857.1"/>
    </source>
</evidence>
<dbReference type="InterPro" id="IPR056552">
    <property type="entry name" value="Ribonucl_Kappa"/>
</dbReference>
<proteinExistence type="predicted"/>